<feature type="transmembrane region" description="Helical" evidence="1">
    <location>
        <begin position="113"/>
        <end position="139"/>
    </location>
</feature>
<keyword evidence="1" id="KW-0812">Transmembrane</keyword>
<dbReference type="EMBL" id="CP158375">
    <property type="protein sequence ID" value="XDO97370.1"/>
    <property type="molecule type" value="Genomic_DNA"/>
</dbReference>
<proteinExistence type="predicted"/>
<organism evidence="2">
    <name type="scientific">Caulobacter sp. 73W</name>
    <dbReference type="NCBI Taxonomy" id="3161137"/>
    <lineage>
        <taxon>Bacteria</taxon>
        <taxon>Pseudomonadati</taxon>
        <taxon>Pseudomonadota</taxon>
        <taxon>Alphaproteobacteria</taxon>
        <taxon>Caulobacterales</taxon>
        <taxon>Caulobacteraceae</taxon>
        <taxon>Caulobacter</taxon>
    </lineage>
</organism>
<evidence type="ECO:0000313" key="2">
    <source>
        <dbReference type="EMBL" id="XDO97370.1"/>
    </source>
</evidence>
<sequence length="143" mass="14924">MLLRRSLVSVLALGALLAFAVGFLFGTKDAGAQVSPIPIAVLLVLLSVVNVAALRLSWRWWKTADEAVRQAHMSGYFHGGSLAACVALCIAAILLAAPSLAAPLGTALGGPGAVFAAGAFFFFVLQLIGYGVGWAVWWLRASR</sequence>
<feature type="transmembrane region" description="Helical" evidence="1">
    <location>
        <begin position="79"/>
        <end position="101"/>
    </location>
</feature>
<protein>
    <recommendedName>
        <fullName evidence="3">Permease</fullName>
    </recommendedName>
</protein>
<dbReference type="AlphaFoldDB" id="A0AB39KUF2"/>
<keyword evidence="1" id="KW-0472">Membrane</keyword>
<evidence type="ECO:0008006" key="3">
    <source>
        <dbReference type="Google" id="ProtNLM"/>
    </source>
</evidence>
<reference evidence="2" key="1">
    <citation type="submission" date="2024-06" db="EMBL/GenBank/DDBJ databases">
        <title>Caulobacter inopinatus, sp. nov.</title>
        <authorList>
            <person name="Donachie S.P."/>
        </authorList>
    </citation>
    <scope>NUCLEOTIDE SEQUENCE</scope>
    <source>
        <strain evidence="2">73W</strain>
    </source>
</reference>
<gene>
    <name evidence="2" type="ORF">ABOZ73_02835</name>
</gene>
<dbReference type="RefSeq" id="WP_369060547.1">
    <property type="nucleotide sequence ID" value="NZ_CP158375.1"/>
</dbReference>
<keyword evidence="1" id="KW-1133">Transmembrane helix</keyword>
<feature type="transmembrane region" description="Helical" evidence="1">
    <location>
        <begin position="36"/>
        <end position="58"/>
    </location>
</feature>
<evidence type="ECO:0000256" key="1">
    <source>
        <dbReference type="SAM" id="Phobius"/>
    </source>
</evidence>
<name>A0AB39KUF2_9CAUL</name>
<accession>A0AB39KUF2</accession>